<dbReference type="Gene3D" id="2.130.10.80">
    <property type="entry name" value="Galactose oxidase/kelch, beta-propeller"/>
    <property type="match status" value="1"/>
</dbReference>
<organism evidence="2 3">
    <name type="scientific">Cadophora malorum</name>
    <dbReference type="NCBI Taxonomy" id="108018"/>
    <lineage>
        <taxon>Eukaryota</taxon>
        <taxon>Fungi</taxon>
        <taxon>Dikarya</taxon>
        <taxon>Ascomycota</taxon>
        <taxon>Pezizomycotina</taxon>
        <taxon>Leotiomycetes</taxon>
        <taxon>Helotiales</taxon>
        <taxon>Ploettnerulaceae</taxon>
        <taxon>Cadophora</taxon>
    </lineage>
</organism>
<protein>
    <recommendedName>
        <fullName evidence="1">Glyoxal oxidase N-terminal domain-containing protein</fullName>
    </recommendedName>
</protein>
<dbReference type="PANTHER" id="PTHR32208">
    <property type="entry name" value="SECRETED PROTEIN-RELATED"/>
    <property type="match status" value="1"/>
</dbReference>
<dbReference type="Proteomes" id="UP000664132">
    <property type="component" value="Unassembled WGS sequence"/>
</dbReference>
<dbReference type="OrthoDB" id="2019572at2759"/>
<keyword evidence="3" id="KW-1185">Reference proteome</keyword>
<dbReference type="InterPro" id="IPR037293">
    <property type="entry name" value="Gal_Oxidase_central_sf"/>
</dbReference>
<accession>A0A8H8BRK8</accession>
<comment type="caution">
    <text evidence="2">The sequence shown here is derived from an EMBL/GenBank/DDBJ whole genome shotgun (WGS) entry which is preliminary data.</text>
</comment>
<evidence type="ECO:0000313" key="3">
    <source>
        <dbReference type="Proteomes" id="UP000664132"/>
    </source>
</evidence>
<gene>
    <name evidence="2" type="ORF">IFR04_004818</name>
</gene>
<dbReference type="InterPro" id="IPR011043">
    <property type="entry name" value="Gal_Oxase/kelch_b-propeller"/>
</dbReference>
<feature type="domain" description="Glyoxal oxidase N-terminal" evidence="1">
    <location>
        <begin position="45"/>
        <end position="132"/>
    </location>
</feature>
<dbReference type="SUPFAM" id="SSF50965">
    <property type="entry name" value="Galactose oxidase, central domain"/>
    <property type="match status" value="1"/>
</dbReference>
<sequence length="166" mass="18069">MPLLESSSLLVRVKTTLVRPTTNRAHNITLGAIGQPPQVEQLVGMIRPRGFDNFVMLPDGTSIVTGGMSGIQQAFSDDQAVYTAELFDPVTKTFRELAPMKNPRNYHSISLLLPDGRVLAAGGGMCPTAYGQSDAHCNRTPDHPDGEIFSPPYLFNADGSWFIPPR</sequence>
<evidence type="ECO:0000259" key="1">
    <source>
        <dbReference type="Pfam" id="PF07250"/>
    </source>
</evidence>
<dbReference type="SMART" id="SM00612">
    <property type="entry name" value="Kelch"/>
    <property type="match status" value="1"/>
</dbReference>
<dbReference type="Pfam" id="PF07250">
    <property type="entry name" value="Glyoxal_oxid_N"/>
    <property type="match status" value="1"/>
</dbReference>
<dbReference type="EMBL" id="JAFJYH010000055">
    <property type="protein sequence ID" value="KAG4422077.1"/>
    <property type="molecule type" value="Genomic_DNA"/>
</dbReference>
<dbReference type="AlphaFoldDB" id="A0A8H8BRK8"/>
<name>A0A8H8BRK8_9HELO</name>
<proteinExistence type="predicted"/>
<reference evidence="2" key="1">
    <citation type="submission" date="2021-02" db="EMBL/GenBank/DDBJ databases">
        <title>Genome sequence Cadophora malorum strain M34.</title>
        <authorList>
            <person name="Stefanovic E."/>
            <person name="Vu D."/>
            <person name="Scully C."/>
            <person name="Dijksterhuis J."/>
            <person name="Roader J."/>
            <person name="Houbraken J."/>
        </authorList>
    </citation>
    <scope>NUCLEOTIDE SEQUENCE</scope>
    <source>
        <strain evidence="2">M34</strain>
    </source>
</reference>
<evidence type="ECO:0000313" key="2">
    <source>
        <dbReference type="EMBL" id="KAG4422077.1"/>
    </source>
</evidence>
<dbReference type="InterPro" id="IPR009880">
    <property type="entry name" value="Glyoxal_oxidase_N"/>
</dbReference>
<dbReference type="InterPro" id="IPR006652">
    <property type="entry name" value="Kelch_1"/>
</dbReference>
<dbReference type="PANTHER" id="PTHR32208:SF56">
    <property type="entry name" value="GALACTOSE OXIDASE-RELATED"/>
    <property type="match status" value="1"/>
</dbReference>